<dbReference type="RefSeq" id="WP_378283524.1">
    <property type="nucleotide sequence ID" value="NZ_JBHSON010000026.1"/>
</dbReference>
<protein>
    <submittedName>
        <fullName evidence="5">Acyl-CoA thioesterase</fullName>
    </submittedName>
</protein>
<organism evidence="5 6">
    <name type="scientific">Actinomadura rugatobispora</name>
    <dbReference type="NCBI Taxonomy" id="1994"/>
    <lineage>
        <taxon>Bacteria</taxon>
        <taxon>Bacillati</taxon>
        <taxon>Actinomycetota</taxon>
        <taxon>Actinomycetes</taxon>
        <taxon>Streptosporangiales</taxon>
        <taxon>Thermomonosporaceae</taxon>
        <taxon>Actinomadura</taxon>
    </lineage>
</organism>
<dbReference type="InterPro" id="IPR042171">
    <property type="entry name" value="Acyl-CoA_hotdog"/>
</dbReference>
<name>A0ABW0ZX63_9ACTN</name>
<comment type="similarity">
    <text evidence="1">Belongs to the C/M/P thioester hydrolase family.</text>
</comment>
<sequence>MNSPSGPPGSAVAIPGREGAWRDLRSLLSVEPTGPDAFRAPATLTSRRTVFGGLVAAVAVLAAGRTAAPGQIPHSLHAHFLRRGTDHPFLDISVRRVRDGRAFAVREVEVAQGGRTLFVMTASLHTPEAGDDWHAEVPAADPGAVVRTLPTQRLSDVGHPFEIRHFAAPRADGFVPLHPLWLRHRAAVPDDPLWQIAALAYISDLGVVMDARPPGSSLPHDVIGISLDHTVWFHRPARVEEWLLMECDPLSSSGGRSLAHARISDRAGRLVATVLQEGLHRRAH</sequence>
<feature type="domain" description="Acyl-CoA thioesterase-like C-terminal" evidence="4">
    <location>
        <begin position="155"/>
        <end position="279"/>
    </location>
</feature>
<evidence type="ECO:0000313" key="5">
    <source>
        <dbReference type="EMBL" id="MFC5747895.1"/>
    </source>
</evidence>
<accession>A0ABW0ZX63</accession>
<dbReference type="InterPro" id="IPR029069">
    <property type="entry name" value="HotDog_dom_sf"/>
</dbReference>
<evidence type="ECO:0000256" key="1">
    <source>
        <dbReference type="ARBA" id="ARBA00006538"/>
    </source>
</evidence>
<evidence type="ECO:0000256" key="2">
    <source>
        <dbReference type="ARBA" id="ARBA00022801"/>
    </source>
</evidence>
<keyword evidence="6" id="KW-1185">Reference proteome</keyword>
<evidence type="ECO:0000259" key="3">
    <source>
        <dbReference type="Pfam" id="PF13622"/>
    </source>
</evidence>
<comment type="caution">
    <text evidence="5">The sequence shown here is derived from an EMBL/GenBank/DDBJ whole genome shotgun (WGS) entry which is preliminary data.</text>
</comment>
<dbReference type="PANTHER" id="PTHR11066:SF34">
    <property type="entry name" value="ACYL-COENZYME A THIOESTERASE 8"/>
    <property type="match status" value="1"/>
</dbReference>
<dbReference type="EMBL" id="JBHSON010000026">
    <property type="protein sequence ID" value="MFC5747895.1"/>
    <property type="molecule type" value="Genomic_DNA"/>
</dbReference>
<dbReference type="Pfam" id="PF20789">
    <property type="entry name" value="4HBT_3C"/>
    <property type="match status" value="1"/>
</dbReference>
<dbReference type="InterPro" id="IPR049450">
    <property type="entry name" value="ACOT8-like_C"/>
</dbReference>
<evidence type="ECO:0000313" key="6">
    <source>
        <dbReference type="Proteomes" id="UP001596074"/>
    </source>
</evidence>
<dbReference type="Pfam" id="PF13622">
    <property type="entry name" value="4HBT_3"/>
    <property type="match status" value="1"/>
</dbReference>
<keyword evidence="2" id="KW-0378">Hydrolase</keyword>
<dbReference type="InterPro" id="IPR003703">
    <property type="entry name" value="Acyl_CoA_thio"/>
</dbReference>
<proteinExistence type="inferred from homology"/>
<dbReference type="CDD" id="cd03444">
    <property type="entry name" value="Thioesterase_II_repeat1"/>
    <property type="match status" value="1"/>
</dbReference>
<reference evidence="6" key="1">
    <citation type="journal article" date="2019" name="Int. J. Syst. Evol. Microbiol.">
        <title>The Global Catalogue of Microorganisms (GCM) 10K type strain sequencing project: providing services to taxonomists for standard genome sequencing and annotation.</title>
        <authorList>
            <consortium name="The Broad Institute Genomics Platform"/>
            <consortium name="The Broad Institute Genome Sequencing Center for Infectious Disease"/>
            <person name="Wu L."/>
            <person name="Ma J."/>
        </authorList>
    </citation>
    <scope>NUCLEOTIDE SEQUENCE [LARGE SCALE GENOMIC DNA]</scope>
    <source>
        <strain evidence="6">KCTC 42087</strain>
    </source>
</reference>
<dbReference type="SUPFAM" id="SSF54637">
    <property type="entry name" value="Thioesterase/thiol ester dehydrase-isomerase"/>
    <property type="match status" value="2"/>
</dbReference>
<dbReference type="CDD" id="cd03445">
    <property type="entry name" value="Thioesterase_II_repeat2"/>
    <property type="match status" value="1"/>
</dbReference>
<dbReference type="InterPro" id="IPR049449">
    <property type="entry name" value="TesB_ACOT8-like_N"/>
</dbReference>
<feature type="domain" description="Acyl-CoA thioesterase-like N-terminal HotDog" evidence="3">
    <location>
        <begin position="47"/>
        <end position="124"/>
    </location>
</feature>
<dbReference type="Gene3D" id="2.40.160.210">
    <property type="entry name" value="Acyl-CoA thioesterase, double hotdog domain"/>
    <property type="match status" value="1"/>
</dbReference>
<dbReference type="PANTHER" id="PTHR11066">
    <property type="entry name" value="ACYL-COA THIOESTERASE"/>
    <property type="match status" value="1"/>
</dbReference>
<dbReference type="Proteomes" id="UP001596074">
    <property type="component" value="Unassembled WGS sequence"/>
</dbReference>
<evidence type="ECO:0000259" key="4">
    <source>
        <dbReference type="Pfam" id="PF20789"/>
    </source>
</evidence>
<gene>
    <name evidence="5" type="ORF">ACFPZN_19885</name>
</gene>